<dbReference type="PROSITE" id="PS00141">
    <property type="entry name" value="ASP_PROTEASE"/>
    <property type="match status" value="1"/>
</dbReference>
<evidence type="ECO:0000313" key="1">
    <source>
        <dbReference type="EMBL" id="MCG7947059.1"/>
    </source>
</evidence>
<gene>
    <name evidence="1" type="ORF">JAZ07_12010</name>
</gene>
<keyword evidence="1" id="KW-0378">Hydrolase</keyword>
<protein>
    <submittedName>
        <fullName evidence="1">TIGR02281 family clan AA aspartic protease</fullName>
        <ecNumber evidence="1">3.4.23.-</ecNumber>
    </submittedName>
</protein>
<proteinExistence type="predicted"/>
<dbReference type="EC" id="3.4.23.-" evidence="1"/>
<dbReference type="InterPro" id="IPR021109">
    <property type="entry name" value="Peptidase_aspartic_dom_sf"/>
</dbReference>
<sequence>MTNRTLLICLLWLSVAASPAVGVERIVVEALFADKAMVDIDGTRRLLKLNKPSPEGVLLISATSKQAVIEVDGKRDTYQLGGHISSQFSKPEQVTAKVWRDLAGAYSTVGTINGLTVNFLVDTGATAVAMNTSQAKRLGVQYRYKGKPIMVNTANGVTKGYEVTLDRVQVGEITLRRVRGFVIEGSGPGRVLLGMSFLNRVKMDDQGDVLVLEKRF</sequence>
<dbReference type="InterPro" id="IPR011969">
    <property type="entry name" value="Clan_AA_Asp_peptidase_C"/>
</dbReference>
<dbReference type="NCBIfam" id="TIGR02281">
    <property type="entry name" value="clan_AA_DTGA"/>
    <property type="match status" value="1"/>
</dbReference>
<dbReference type="CDD" id="cd05483">
    <property type="entry name" value="retropepsin_like_bacteria"/>
    <property type="match status" value="1"/>
</dbReference>
<name>A0A9E4KE50_9GAMM</name>
<evidence type="ECO:0000313" key="2">
    <source>
        <dbReference type="Proteomes" id="UP000886667"/>
    </source>
</evidence>
<dbReference type="GO" id="GO:0004190">
    <property type="term" value="F:aspartic-type endopeptidase activity"/>
    <property type="evidence" value="ECO:0007669"/>
    <property type="project" value="InterPro"/>
</dbReference>
<dbReference type="Proteomes" id="UP000886667">
    <property type="component" value="Unassembled WGS sequence"/>
</dbReference>
<dbReference type="Gene3D" id="2.40.70.10">
    <property type="entry name" value="Acid Proteases"/>
    <property type="match status" value="1"/>
</dbReference>
<dbReference type="SUPFAM" id="SSF50630">
    <property type="entry name" value="Acid proteases"/>
    <property type="match status" value="1"/>
</dbReference>
<dbReference type="AlphaFoldDB" id="A0A9E4KE50"/>
<dbReference type="EMBL" id="JAEPCM010000418">
    <property type="protein sequence ID" value="MCG7947059.1"/>
    <property type="molecule type" value="Genomic_DNA"/>
</dbReference>
<keyword evidence="1" id="KW-0645">Protease</keyword>
<reference evidence="1" key="1">
    <citation type="journal article" date="2021" name="Proc. Natl. Acad. Sci. U.S.A.">
        <title>Global biogeography of chemosynthetic symbionts reveals both localized and globally distributed symbiont groups. .</title>
        <authorList>
            <person name="Osvatic J.T."/>
            <person name="Wilkins L.G.E."/>
            <person name="Leibrecht L."/>
            <person name="Leray M."/>
            <person name="Zauner S."/>
            <person name="Polzin J."/>
            <person name="Camacho Y."/>
            <person name="Gros O."/>
            <person name="van Gils J.A."/>
            <person name="Eisen J.A."/>
            <person name="Petersen J.M."/>
            <person name="Yuen B."/>
        </authorList>
    </citation>
    <scope>NUCLEOTIDE SEQUENCE</scope>
    <source>
        <strain evidence="1">MAGclacostrist064TRANS</strain>
    </source>
</reference>
<organism evidence="1 2">
    <name type="scientific">Candidatus Thiodiazotropha taylori</name>
    <dbReference type="NCBI Taxonomy" id="2792791"/>
    <lineage>
        <taxon>Bacteria</taxon>
        <taxon>Pseudomonadati</taxon>
        <taxon>Pseudomonadota</taxon>
        <taxon>Gammaproteobacteria</taxon>
        <taxon>Chromatiales</taxon>
        <taxon>Sedimenticolaceae</taxon>
        <taxon>Candidatus Thiodiazotropha</taxon>
    </lineage>
</organism>
<dbReference type="GO" id="GO:0006508">
    <property type="term" value="P:proteolysis"/>
    <property type="evidence" value="ECO:0007669"/>
    <property type="project" value="UniProtKB-KW"/>
</dbReference>
<accession>A0A9E4KE50</accession>
<dbReference type="InterPro" id="IPR001969">
    <property type="entry name" value="Aspartic_peptidase_AS"/>
</dbReference>
<dbReference type="Pfam" id="PF13975">
    <property type="entry name" value="gag-asp_proteas"/>
    <property type="match status" value="1"/>
</dbReference>
<dbReference type="InterPro" id="IPR034122">
    <property type="entry name" value="Retropepsin-like_bacterial"/>
</dbReference>
<comment type="caution">
    <text evidence="1">The sequence shown here is derived from an EMBL/GenBank/DDBJ whole genome shotgun (WGS) entry which is preliminary data.</text>
</comment>